<protein>
    <submittedName>
        <fullName evidence="3">Uncharacterized protein</fullName>
    </submittedName>
</protein>
<organism evidence="3 4">
    <name type="scientific">Ignelater luminosus</name>
    <name type="common">Cucubano</name>
    <name type="synonym">Pyrophorus luminosus</name>
    <dbReference type="NCBI Taxonomy" id="2038154"/>
    <lineage>
        <taxon>Eukaryota</taxon>
        <taxon>Metazoa</taxon>
        <taxon>Ecdysozoa</taxon>
        <taxon>Arthropoda</taxon>
        <taxon>Hexapoda</taxon>
        <taxon>Insecta</taxon>
        <taxon>Pterygota</taxon>
        <taxon>Neoptera</taxon>
        <taxon>Endopterygota</taxon>
        <taxon>Coleoptera</taxon>
        <taxon>Polyphaga</taxon>
        <taxon>Elateriformia</taxon>
        <taxon>Elateroidea</taxon>
        <taxon>Elateridae</taxon>
        <taxon>Agrypninae</taxon>
        <taxon>Pyrophorini</taxon>
        <taxon>Ignelater</taxon>
    </lineage>
</organism>
<evidence type="ECO:0000313" key="3">
    <source>
        <dbReference type="EMBL" id="KAF2882185.1"/>
    </source>
</evidence>
<feature type="compositionally biased region" description="Basic residues" evidence="2">
    <location>
        <begin position="11"/>
        <end position="24"/>
    </location>
</feature>
<dbReference type="EMBL" id="VTPC01090646">
    <property type="protein sequence ID" value="KAF2882185.1"/>
    <property type="molecule type" value="Genomic_DNA"/>
</dbReference>
<evidence type="ECO:0000256" key="1">
    <source>
        <dbReference type="SAM" id="Coils"/>
    </source>
</evidence>
<accession>A0A8K0C734</accession>
<comment type="caution">
    <text evidence="3">The sequence shown here is derived from an EMBL/GenBank/DDBJ whole genome shotgun (WGS) entry which is preliminary data.</text>
</comment>
<dbReference type="OrthoDB" id="6781167at2759"/>
<keyword evidence="1" id="KW-0175">Coiled coil</keyword>
<reference evidence="3" key="1">
    <citation type="submission" date="2019-08" db="EMBL/GenBank/DDBJ databases">
        <title>The genome of the North American firefly Photinus pyralis.</title>
        <authorList>
            <consortium name="Photinus pyralis genome working group"/>
            <person name="Fallon T.R."/>
            <person name="Sander Lower S.E."/>
            <person name="Weng J.-K."/>
        </authorList>
    </citation>
    <scope>NUCLEOTIDE SEQUENCE</scope>
    <source>
        <strain evidence="3">TRF0915ILg1</strain>
        <tissue evidence="3">Whole body</tissue>
    </source>
</reference>
<dbReference type="AlphaFoldDB" id="A0A8K0C734"/>
<dbReference type="Proteomes" id="UP000801492">
    <property type="component" value="Unassembled WGS sequence"/>
</dbReference>
<feature type="coiled-coil region" evidence="1">
    <location>
        <begin position="79"/>
        <end position="125"/>
    </location>
</feature>
<keyword evidence="4" id="KW-1185">Reference proteome</keyword>
<feature type="region of interest" description="Disordered" evidence="2">
    <location>
        <begin position="1"/>
        <end position="25"/>
    </location>
</feature>
<proteinExistence type="predicted"/>
<evidence type="ECO:0000313" key="4">
    <source>
        <dbReference type="Proteomes" id="UP000801492"/>
    </source>
</evidence>
<name>A0A8K0C734_IGNLU</name>
<gene>
    <name evidence="3" type="ORF">ILUMI_23986</name>
</gene>
<evidence type="ECO:0000256" key="2">
    <source>
        <dbReference type="SAM" id="MobiDB-lite"/>
    </source>
</evidence>
<sequence>MQWYINDPSITHRRNRRKATKRKIKSSELKIEDKLNEYQKKIKEKSTQVQDSYTRVSRRSMSYYETWEKINKKMTRWWNEEVKEEIKLNKRKWKEYRENETQDSYHNYKEQRQEVRRIVQDAKKASWEQLRDEMEKRFCKNPKLFYRRPKKFPKSAFEEYIRQK</sequence>